<dbReference type="PROSITE" id="PS50932">
    <property type="entry name" value="HTH_LACI_2"/>
    <property type="match status" value="1"/>
</dbReference>
<evidence type="ECO:0000256" key="3">
    <source>
        <dbReference type="ARBA" id="ARBA00023163"/>
    </source>
</evidence>
<dbReference type="Gene3D" id="3.40.50.2300">
    <property type="match status" value="2"/>
</dbReference>
<accession>A0A127A019</accession>
<dbReference type="SMART" id="SM00354">
    <property type="entry name" value="HTH_LACI"/>
    <property type="match status" value="1"/>
</dbReference>
<dbReference type="GO" id="GO:0003700">
    <property type="term" value="F:DNA-binding transcription factor activity"/>
    <property type="evidence" value="ECO:0007669"/>
    <property type="project" value="TreeGrafter"/>
</dbReference>
<dbReference type="InterPro" id="IPR000843">
    <property type="entry name" value="HTH_LacI"/>
</dbReference>
<evidence type="ECO:0000256" key="2">
    <source>
        <dbReference type="ARBA" id="ARBA00023125"/>
    </source>
</evidence>
<evidence type="ECO:0000313" key="6">
    <source>
        <dbReference type="Proteomes" id="UP000070134"/>
    </source>
</evidence>
<keyword evidence="6" id="KW-1185">Reference proteome</keyword>
<proteinExistence type="predicted"/>
<evidence type="ECO:0000313" key="5">
    <source>
        <dbReference type="EMBL" id="AMM31985.1"/>
    </source>
</evidence>
<feature type="domain" description="HTH lacI-type" evidence="4">
    <location>
        <begin position="11"/>
        <end position="66"/>
    </location>
</feature>
<dbReference type="InterPro" id="IPR046335">
    <property type="entry name" value="LacI/GalR-like_sensor"/>
</dbReference>
<dbReference type="KEGG" id="satk:SA2016_1305"/>
<dbReference type="InterPro" id="IPR010982">
    <property type="entry name" value="Lambda_DNA-bd_dom_sf"/>
</dbReference>
<dbReference type="PATRIC" id="fig|37927.3.peg.1351"/>
<evidence type="ECO:0000259" key="4">
    <source>
        <dbReference type="PROSITE" id="PS50932"/>
    </source>
</evidence>
<dbReference type="RefSeq" id="WP_066496740.1">
    <property type="nucleotide sequence ID" value="NZ_BJMO01000045.1"/>
</dbReference>
<dbReference type="InterPro" id="IPR028082">
    <property type="entry name" value="Peripla_BP_I"/>
</dbReference>
<evidence type="ECO:0000256" key="1">
    <source>
        <dbReference type="ARBA" id="ARBA00023015"/>
    </source>
</evidence>
<dbReference type="AlphaFoldDB" id="A0A127A019"/>
<dbReference type="Proteomes" id="UP000070134">
    <property type="component" value="Chromosome"/>
</dbReference>
<gene>
    <name evidence="5" type="ORF">SA2016_1305</name>
</gene>
<keyword evidence="1" id="KW-0805">Transcription regulation</keyword>
<dbReference type="PANTHER" id="PTHR30146">
    <property type="entry name" value="LACI-RELATED TRANSCRIPTIONAL REPRESSOR"/>
    <property type="match status" value="1"/>
</dbReference>
<dbReference type="Pfam" id="PF00356">
    <property type="entry name" value="LacI"/>
    <property type="match status" value="1"/>
</dbReference>
<dbReference type="SUPFAM" id="SSF47413">
    <property type="entry name" value="lambda repressor-like DNA-binding domains"/>
    <property type="match status" value="1"/>
</dbReference>
<dbReference type="Gene3D" id="1.10.260.40">
    <property type="entry name" value="lambda repressor-like DNA-binding domains"/>
    <property type="match status" value="1"/>
</dbReference>
<keyword evidence="3" id="KW-0804">Transcription</keyword>
<dbReference type="CDD" id="cd06285">
    <property type="entry name" value="PBP1_LacI-like"/>
    <property type="match status" value="1"/>
</dbReference>
<dbReference type="GO" id="GO:0000976">
    <property type="term" value="F:transcription cis-regulatory region binding"/>
    <property type="evidence" value="ECO:0007669"/>
    <property type="project" value="TreeGrafter"/>
</dbReference>
<dbReference type="OrthoDB" id="37081at2"/>
<name>A0A127A019_9MICC</name>
<dbReference type="SUPFAM" id="SSF53822">
    <property type="entry name" value="Periplasmic binding protein-like I"/>
    <property type="match status" value="1"/>
</dbReference>
<reference evidence="5 6" key="1">
    <citation type="submission" date="2016-02" db="EMBL/GenBank/DDBJ databases">
        <title>Complete genome of Sinomonas atrocyanea KCTC 3377.</title>
        <authorList>
            <person name="Kim K.M."/>
        </authorList>
    </citation>
    <scope>NUCLEOTIDE SEQUENCE [LARGE SCALE GENOMIC DNA]</scope>
    <source>
        <strain evidence="5 6">KCTC 3377</strain>
    </source>
</reference>
<dbReference type="PANTHER" id="PTHR30146:SF109">
    <property type="entry name" value="HTH-TYPE TRANSCRIPTIONAL REGULATOR GALS"/>
    <property type="match status" value="1"/>
</dbReference>
<protein>
    <submittedName>
        <fullName evidence="5">LacI family transcriptional regulator</fullName>
    </submittedName>
</protein>
<organism evidence="5 6">
    <name type="scientific">Sinomonas atrocyanea</name>
    <dbReference type="NCBI Taxonomy" id="37927"/>
    <lineage>
        <taxon>Bacteria</taxon>
        <taxon>Bacillati</taxon>
        <taxon>Actinomycetota</taxon>
        <taxon>Actinomycetes</taxon>
        <taxon>Micrococcales</taxon>
        <taxon>Micrococcaceae</taxon>
        <taxon>Sinomonas</taxon>
    </lineage>
</organism>
<sequence>MEAKESSGTRPTITDVAEAAGVARSTVSRAMNREHRFYRSPSAARIRAVAEALGYEPNPTAANLRRQQTNTIGVLVSRLTDTVMAMLFEEIAAASAARGYHALVATTYDDPALERENGLAMLASRVDGLILTTATTEGGLCTELLERGIPHVLALRSYGESPSVVGDDVLGGYLATRHLIDLGHRRIGLVAGPDHAPTALSRREGYRQALREAGIEDAPELVYPSSFSMESGEAAAEAFLATGDRPTAVFAVNDNTAFGFTSVIQRAGLAIPKDLSIVGYNDIPLVARLPVPLTTVRVPFRDIASATVDALLNSLQGRPALAAHRTLAPTLIPRASTARPSPRPDAAG</sequence>
<keyword evidence="2" id="KW-0238">DNA-binding</keyword>
<dbReference type="EMBL" id="CP014518">
    <property type="protein sequence ID" value="AMM31985.1"/>
    <property type="molecule type" value="Genomic_DNA"/>
</dbReference>
<dbReference type="STRING" id="37927.SA2016_1305"/>
<dbReference type="CDD" id="cd01392">
    <property type="entry name" value="HTH_LacI"/>
    <property type="match status" value="1"/>
</dbReference>
<dbReference type="Pfam" id="PF13377">
    <property type="entry name" value="Peripla_BP_3"/>
    <property type="match status" value="1"/>
</dbReference>